<evidence type="ECO:0000313" key="1">
    <source>
        <dbReference type="EMBL" id="VDP22209.1"/>
    </source>
</evidence>
<accession>A0A183I6Z0</accession>
<dbReference type="Proteomes" id="UP000267606">
    <property type="component" value="Unassembled WGS sequence"/>
</dbReference>
<evidence type="ECO:0000313" key="3">
    <source>
        <dbReference type="WBParaSite" id="OFLC_0001551301-mRNA-1"/>
    </source>
</evidence>
<keyword evidence="2" id="KW-1185">Reference proteome</keyword>
<dbReference type="EMBL" id="UZAJ01042258">
    <property type="protein sequence ID" value="VDP22209.1"/>
    <property type="molecule type" value="Genomic_DNA"/>
</dbReference>
<reference evidence="1 2" key="2">
    <citation type="submission" date="2018-11" db="EMBL/GenBank/DDBJ databases">
        <authorList>
            <consortium name="Pathogen Informatics"/>
        </authorList>
    </citation>
    <scope>NUCLEOTIDE SEQUENCE [LARGE SCALE GENOMIC DNA]</scope>
</reference>
<protein>
    <submittedName>
        <fullName evidence="1 3">Uncharacterized protein</fullName>
    </submittedName>
</protein>
<name>A0A183I6Z0_9BILA</name>
<gene>
    <name evidence="1" type="ORF">OFLC_LOCUS15502</name>
</gene>
<reference evidence="3" key="1">
    <citation type="submission" date="2016-06" db="UniProtKB">
        <authorList>
            <consortium name="WormBaseParasite"/>
        </authorList>
    </citation>
    <scope>IDENTIFICATION</scope>
</reference>
<evidence type="ECO:0000313" key="2">
    <source>
        <dbReference type="Proteomes" id="UP000267606"/>
    </source>
</evidence>
<dbReference type="WBParaSite" id="OFLC_0001551301-mRNA-1">
    <property type="protein sequence ID" value="OFLC_0001551301-mRNA-1"/>
    <property type="gene ID" value="OFLC_0001551301"/>
</dbReference>
<sequence length="37" mass="4377">MHRYTISAMLHHHPQLQLQLQPQQLNNIHQQPPIATL</sequence>
<organism evidence="3">
    <name type="scientific">Onchocerca flexuosa</name>
    <dbReference type="NCBI Taxonomy" id="387005"/>
    <lineage>
        <taxon>Eukaryota</taxon>
        <taxon>Metazoa</taxon>
        <taxon>Ecdysozoa</taxon>
        <taxon>Nematoda</taxon>
        <taxon>Chromadorea</taxon>
        <taxon>Rhabditida</taxon>
        <taxon>Spirurina</taxon>
        <taxon>Spiruromorpha</taxon>
        <taxon>Filarioidea</taxon>
        <taxon>Onchocercidae</taxon>
        <taxon>Onchocerca</taxon>
    </lineage>
</organism>
<dbReference type="AlphaFoldDB" id="A0A183I6Z0"/>
<proteinExistence type="predicted"/>